<dbReference type="InterPro" id="IPR003660">
    <property type="entry name" value="HAMP_dom"/>
</dbReference>
<keyword evidence="4" id="KW-0175">Coiled coil</keyword>
<feature type="transmembrane region" description="Helical" evidence="5">
    <location>
        <begin position="15"/>
        <end position="35"/>
    </location>
</feature>
<evidence type="ECO:0000259" key="6">
    <source>
        <dbReference type="PROSITE" id="PS50111"/>
    </source>
</evidence>
<evidence type="ECO:0000313" key="8">
    <source>
        <dbReference type="EMBL" id="MDQ0479585.1"/>
    </source>
</evidence>
<dbReference type="Pfam" id="PF00015">
    <property type="entry name" value="MCPsignal"/>
    <property type="match status" value="1"/>
</dbReference>
<keyword evidence="5" id="KW-1133">Transmembrane helix</keyword>
<protein>
    <submittedName>
        <fullName evidence="8">Methyl-accepting chemotaxis protein</fullName>
    </submittedName>
</protein>
<dbReference type="InterPro" id="IPR024478">
    <property type="entry name" value="HlyB_4HB_MCP"/>
</dbReference>
<keyword evidence="9" id="KW-1185">Reference proteome</keyword>
<evidence type="ECO:0000256" key="2">
    <source>
        <dbReference type="ARBA" id="ARBA00029447"/>
    </source>
</evidence>
<reference evidence="8 9" key="1">
    <citation type="submission" date="2023-07" db="EMBL/GenBank/DDBJ databases">
        <title>Genomic Encyclopedia of Type Strains, Phase IV (KMG-IV): sequencing the most valuable type-strain genomes for metagenomic binning, comparative biology and taxonomic classification.</title>
        <authorList>
            <person name="Goeker M."/>
        </authorList>
    </citation>
    <scope>NUCLEOTIDE SEQUENCE [LARGE SCALE GENOMIC DNA]</scope>
    <source>
        <strain evidence="8 9">DSM 1400</strain>
    </source>
</reference>
<dbReference type="EMBL" id="JAUSWN010000009">
    <property type="protein sequence ID" value="MDQ0479585.1"/>
    <property type="molecule type" value="Genomic_DNA"/>
</dbReference>
<keyword evidence="1 3" id="KW-0807">Transducer</keyword>
<dbReference type="PROSITE" id="PS50111">
    <property type="entry name" value="CHEMOTAXIS_TRANSDUC_2"/>
    <property type="match status" value="1"/>
</dbReference>
<dbReference type="CDD" id="cd06225">
    <property type="entry name" value="HAMP"/>
    <property type="match status" value="1"/>
</dbReference>
<dbReference type="SMART" id="SM00283">
    <property type="entry name" value="MA"/>
    <property type="match status" value="1"/>
</dbReference>
<dbReference type="PROSITE" id="PS50885">
    <property type="entry name" value="HAMP"/>
    <property type="match status" value="1"/>
</dbReference>
<organism evidence="8 9">
    <name type="scientific">Hathewaya limosa</name>
    <name type="common">Clostridium limosum</name>
    <dbReference type="NCBI Taxonomy" id="1536"/>
    <lineage>
        <taxon>Bacteria</taxon>
        <taxon>Bacillati</taxon>
        <taxon>Bacillota</taxon>
        <taxon>Clostridia</taxon>
        <taxon>Eubacteriales</taxon>
        <taxon>Clostridiaceae</taxon>
        <taxon>Hathewaya</taxon>
    </lineage>
</organism>
<feature type="domain" description="HAMP" evidence="7">
    <location>
        <begin position="215"/>
        <end position="269"/>
    </location>
</feature>
<feature type="transmembrane region" description="Helical" evidence="5">
    <location>
        <begin position="191"/>
        <end position="213"/>
    </location>
</feature>
<feature type="domain" description="Methyl-accepting transducer" evidence="6">
    <location>
        <begin position="281"/>
        <end position="539"/>
    </location>
</feature>
<accession>A0ABU0JR63</accession>
<evidence type="ECO:0000313" key="9">
    <source>
        <dbReference type="Proteomes" id="UP001224418"/>
    </source>
</evidence>
<name>A0ABU0JR63_HATLI</name>
<dbReference type="RefSeq" id="WP_307355589.1">
    <property type="nucleotide sequence ID" value="NZ_BAAACJ010000033.1"/>
</dbReference>
<evidence type="ECO:0000259" key="7">
    <source>
        <dbReference type="PROSITE" id="PS50885"/>
    </source>
</evidence>
<gene>
    <name evidence="8" type="ORF">QOZ93_001326</name>
</gene>
<keyword evidence="5" id="KW-0472">Membrane</keyword>
<dbReference type="PANTHER" id="PTHR32089:SF112">
    <property type="entry name" value="LYSOZYME-LIKE PROTEIN-RELATED"/>
    <property type="match status" value="1"/>
</dbReference>
<dbReference type="Proteomes" id="UP001224418">
    <property type="component" value="Unassembled WGS sequence"/>
</dbReference>
<sequence>MNLNVISNLKIKTKILILWAIMTFFIILIGFSGYLDIRHMRGQMKDLYNENLISVQVLNENRTFARRIGMDTVNILLYNDKKDIQNKLIEDTKKTEAKFEKNLKIYENTGIDSEEKVLLTQIKSKWNKYEEESKKIINLALSNKVKDGFKEGQKINDIFEDFQGNLRKLAEYNMEDAKNINKINDIESNKAILNFLIIVLISVIIGIIITFIISMNIGMPIKKVVEHLKLLAEGNFSKILNLDSNRKDEIGDLTKSINKTQQSVRDIIKSVVQETNISTRVSKEVEENIDELNKNIEDTSSTTEELSAEMEETAASAQEMSATSVEIQDSIQSIVDKMQEVNGRTEEIKERAEMLKINGETSKNNTFNVYKDNEKKLAKAIEKSKDVEKINILLEAILSITKQTNLLSLNAAIEAARAGEAGKGFAVVAEQVRKLAQQSNETANEIQKIVKDVVESVKNLSDNSNNILKFIDDYILKDYDMLINTGDKYSEDAEYFNEVSNQLEDISSGLNCSIKNVMDAINSVAIASNEGAEGTTNIAQKTSKVMEKSNYVVEKAQELKESAYKLSELISNFSV</sequence>
<evidence type="ECO:0000256" key="1">
    <source>
        <dbReference type="ARBA" id="ARBA00023224"/>
    </source>
</evidence>
<dbReference type="Pfam" id="PF00672">
    <property type="entry name" value="HAMP"/>
    <property type="match status" value="1"/>
</dbReference>
<comment type="similarity">
    <text evidence="2">Belongs to the methyl-accepting chemotaxis (MCP) protein family.</text>
</comment>
<dbReference type="Pfam" id="PF12729">
    <property type="entry name" value="4HB_MCP_1"/>
    <property type="match status" value="1"/>
</dbReference>
<comment type="caution">
    <text evidence="8">The sequence shown here is derived from an EMBL/GenBank/DDBJ whole genome shotgun (WGS) entry which is preliminary data.</text>
</comment>
<evidence type="ECO:0000256" key="4">
    <source>
        <dbReference type="SAM" id="Coils"/>
    </source>
</evidence>
<proteinExistence type="inferred from homology"/>
<dbReference type="InterPro" id="IPR004089">
    <property type="entry name" value="MCPsignal_dom"/>
</dbReference>
<dbReference type="InterPro" id="IPR004090">
    <property type="entry name" value="Chemotax_Me-accpt_rcpt"/>
</dbReference>
<dbReference type="SMART" id="SM00304">
    <property type="entry name" value="HAMP"/>
    <property type="match status" value="1"/>
</dbReference>
<evidence type="ECO:0000256" key="3">
    <source>
        <dbReference type="PROSITE-ProRule" id="PRU00284"/>
    </source>
</evidence>
<dbReference type="SUPFAM" id="SSF58104">
    <property type="entry name" value="Methyl-accepting chemotaxis protein (MCP) signaling domain"/>
    <property type="match status" value="1"/>
</dbReference>
<feature type="coiled-coil region" evidence="4">
    <location>
        <begin position="282"/>
        <end position="309"/>
    </location>
</feature>
<keyword evidence="5" id="KW-0812">Transmembrane</keyword>
<dbReference type="PANTHER" id="PTHR32089">
    <property type="entry name" value="METHYL-ACCEPTING CHEMOTAXIS PROTEIN MCPB"/>
    <property type="match status" value="1"/>
</dbReference>
<dbReference type="Gene3D" id="1.10.287.950">
    <property type="entry name" value="Methyl-accepting chemotaxis protein"/>
    <property type="match status" value="1"/>
</dbReference>
<dbReference type="PRINTS" id="PR00260">
    <property type="entry name" value="CHEMTRNSDUCR"/>
</dbReference>
<dbReference type="Gene3D" id="6.10.340.10">
    <property type="match status" value="1"/>
</dbReference>
<evidence type="ECO:0000256" key="5">
    <source>
        <dbReference type="SAM" id="Phobius"/>
    </source>
</evidence>